<keyword evidence="2" id="KW-1185">Reference proteome</keyword>
<accession>A0A834WQH3</accession>
<protein>
    <submittedName>
        <fullName evidence="1">Uncharacterized protein</fullName>
    </submittedName>
</protein>
<sequence>MTIARSEQRKRGRPEKKLRDFHEKLNLNESADPQQQTDLQWQLLKNQCHSEVPERMEKKHKDGCVDHLLILAQSAEIVAQSEDSMVGIHTDQQNEGSNNNLVDQVSQDNGSNVTADDSHESCRRSGFPRLTQIRKQARHKYLVLGQERNKDSQCKNVLGNTIRLSQVKRQARCTSENNLLLEKMTAGHKDEQLQQGRVIRLNQMKHLARSKGKSTTEEGTQEHMDGNVHCNKLEVIIGSHQWVLAMNATCKEIQFL</sequence>
<evidence type="ECO:0000313" key="2">
    <source>
        <dbReference type="Proteomes" id="UP000634136"/>
    </source>
</evidence>
<comment type="caution">
    <text evidence="1">The sequence shown here is derived from an EMBL/GenBank/DDBJ whole genome shotgun (WGS) entry which is preliminary data.</text>
</comment>
<organism evidence="1 2">
    <name type="scientific">Senna tora</name>
    <dbReference type="NCBI Taxonomy" id="362788"/>
    <lineage>
        <taxon>Eukaryota</taxon>
        <taxon>Viridiplantae</taxon>
        <taxon>Streptophyta</taxon>
        <taxon>Embryophyta</taxon>
        <taxon>Tracheophyta</taxon>
        <taxon>Spermatophyta</taxon>
        <taxon>Magnoliopsida</taxon>
        <taxon>eudicotyledons</taxon>
        <taxon>Gunneridae</taxon>
        <taxon>Pentapetalae</taxon>
        <taxon>rosids</taxon>
        <taxon>fabids</taxon>
        <taxon>Fabales</taxon>
        <taxon>Fabaceae</taxon>
        <taxon>Caesalpinioideae</taxon>
        <taxon>Cassia clade</taxon>
        <taxon>Senna</taxon>
    </lineage>
</organism>
<evidence type="ECO:0000313" key="1">
    <source>
        <dbReference type="EMBL" id="KAF7828051.1"/>
    </source>
</evidence>
<dbReference type="EMBL" id="JAAIUW010000006">
    <property type="protein sequence ID" value="KAF7828051.1"/>
    <property type="molecule type" value="Genomic_DNA"/>
</dbReference>
<reference evidence="1" key="1">
    <citation type="submission" date="2020-09" db="EMBL/GenBank/DDBJ databases">
        <title>Genome-Enabled Discovery of Anthraquinone Biosynthesis in Senna tora.</title>
        <authorList>
            <person name="Kang S.-H."/>
            <person name="Pandey R.P."/>
            <person name="Lee C.-M."/>
            <person name="Sim J.-S."/>
            <person name="Jeong J.-T."/>
            <person name="Choi B.-S."/>
            <person name="Jung M."/>
            <person name="Ginzburg D."/>
            <person name="Zhao K."/>
            <person name="Won S.Y."/>
            <person name="Oh T.-J."/>
            <person name="Yu Y."/>
            <person name="Kim N.-H."/>
            <person name="Lee O.R."/>
            <person name="Lee T.-H."/>
            <person name="Bashyal P."/>
            <person name="Kim T.-S."/>
            <person name="Lee W.-H."/>
            <person name="Kawkins C."/>
            <person name="Kim C.-K."/>
            <person name="Kim J.S."/>
            <person name="Ahn B.O."/>
            <person name="Rhee S.Y."/>
            <person name="Sohng J.K."/>
        </authorList>
    </citation>
    <scope>NUCLEOTIDE SEQUENCE</scope>
    <source>
        <tissue evidence="1">Leaf</tissue>
    </source>
</reference>
<gene>
    <name evidence="1" type="ORF">G2W53_019215</name>
</gene>
<dbReference type="OrthoDB" id="1393393at2759"/>
<dbReference type="AlphaFoldDB" id="A0A834WQH3"/>
<name>A0A834WQH3_9FABA</name>
<dbReference type="Proteomes" id="UP000634136">
    <property type="component" value="Unassembled WGS sequence"/>
</dbReference>
<proteinExistence type="predicted"/>